<dbReference type="GO" id="GO:0005886">
    <property type="term" value="C:plasma membrane"/>
    <property type="evidence" value="ECO:0007669"/>
    <property type="project" value="TreeGrafter"/>
</dbReference>
<dbReference type="GO" id="GO:0032436">
    <property type="term" value="P:positive regulation of proteasomal ubiquitin-dependent protein catabolic process"/>
    <property type="evidence" value="ECO:0007669"/>
    <property type="project" value="TreeGrafter"/>
</dbReference>
<keyword evidence="6" id="KW-1185">Reference proteome</keyword>
<dbReference type="GO" id="GO:0090090">
    <property type="term" value="P:negative regulation of canonical Wnt signaling pathway"/>
    <property type="evidence" value="ECO:0007669"/>
    <property type="project" value="InterPro"/>
</dbReference>
<proteinExistence type="predicted"/>
<evidence type="ECO:0000256" key="3">
    <source>
        <dbReference type="SAM" id="MobiDB-lite"/>
    </source>
</evidence>
<keyword evidence="1 2" id="KW-0879">Wnt signaling pathway</keyword>
<reference evidence="5" key="1">
    <citation type="journal article" date="2020" name="Cell">
        <title>Large-Scale Comparative Analyses of Tick Genomes Elucidate Their Genetic Diversity and Vector Capacities.</title>
        <authorList>
            <consortium name="Tick Genome and Microbiome Consortium (TIGMIC)"/>
            <person name="Jia N."/>
            <person name="Wang J."/>
            <person name="Shi W."/>
            <person name="Du L."/>
            <person name="Sun Y."/>
            <person name="Zhan W."/>
            <person name="Jiang J.F."/>
            <person name="Wang Q."/>
            <person name="Zhang B."/>
            <person name="Ji P."/>
            <person name="Bell-Sakyi L."/>
            <person name="Cui X.M."/>
            <person name="Yuan T.T."/>
            <person name="Jiang B.G."/>
            <person name="Yang W.F."/>
            <person name="Lam T.T."/>
            <person name="Chang Q.C."/>
            <person name="Ding S.J."/>
            <person name="Wang X.J."/>
            <person name="Zhu J.G."/>
            <person name="Ruan X.D."/>
            <person name="Zhao L."/>
            <person name="Wei J.T."/>
            <person name="Ye R.Z."/>
            <person name="Que T.C."/>
            <person name="Du C.H."/>
            <person name="Zhou Y.H."/>
            <person name="Cheng J.X."/>
            <person name="Dai P.F."/>
            <person name="Guo W.B."/>
            <person name="Han X.H."/>
            <person name="Huang E.J."/>
            <person name="Li L.F."/>
            <person name="Wei W."/>
            <person name="Gao Y.C."/>
            <person name="Liu J.Z."/>
            <person name="Shao H.Z."/>
            <person name="Wang X."/>
            <person name="Wang C.C."/>
            <person name="Yang T.C."/>
            <person name="Huo Q.B."/>
            <person name="Li W."/>
            <person name="Chen H.Y."/>
            <person name="Chen S.E."/>
            <person name="Zhou L.G."/>
            <person name="Ni X.B."/>
            <person name="Tian J.H."/>
            <person name="Sheng Y."/>
            <person name="Liu T."/>
            <person name="Pan Y.S."/>
            <person name="Xia L.Y."/>
            <person name="Li J."/>
            <person name="Zhao F."/>
            <person name="Cao W.C."/>
        </authorList>
    </citation>
    <scope>NUCLEOTIDE SEQUENCE</scope>
    <source>
        <strain evidence="5">Rsan-2018</strain>
    </source>
</reference>
<evidence type="ECO:0000259" key="4">
    <source>
        <dbReference type="PROSITE" id="PS50841"/>
    </source>
</evidence>
<name>A0A9D4PXV8_RHISA</name>
<evidence type="ECO:0000313" key="5">
    <source>
        <dbReference type="EMBL" id="KAH7957732.1"/>
    </source>
</evidence>
<dbReference type="SUPFAM" id="SSF54236">
    <property type="entry name" value="Ubiquitin-like"/>
    <property type="match status" value="1"/>
</dbReference>
<dbReference type="PANTHER" id="PTHR46102:SF2">
    <property type="entry name" value="AXIN"/>
    <property type="match status" value="1"/>
</dbReference>
<dbReference type="SMART" id="SM00021">
    <property type="entry name" value="DAX"/>
    <property type="match status" value="1"/>
</dbReference>
<gene>
    <name evidence="5" type="ORF">HPB52_022529</name>
</gene>
<dbReference type="PROSITE" id="PS50841">
    <property type="entry name" value="DIX"/>
    <property type="match status" value="1"/>
</dbReference>
<dbReference type="AlphaFoldDB" id="A0A9D4PXV8"/>
<dbReference type="PANTHER" id="PTHR46102">
    <property type="entry name" value="AXIN"/>
    <property type="match status" value="1"/>
</dbReference>
<dbReference type="InterPro" id="IPR029071">
    <property type="entry name" value="Ubiquitin-like_domsf"/>
</dbReference>
<dbReference type="GO" id="GO:0030877">
    <property type="term" value="C:beta-catenin destruction complex"/>
    <property type="evidence" value="ECO:0007669"/>
    <property type="project" value="TreeGrafter"/>
</dbReference>
<sequence>MSRELTAFSRTAQGQGRTSAPPSRQQCLRFLGCLGIHFCASIPGMSTGPGAFARCSGSSVGLVARQLRGFWRHLNSAYTEMTVIGYCHSGETVPYRTKLVDRDITPHRFRSLISKKGNHRYFHRSCQEFGTDVVSEEMPDDNEVLSLGGKILAMVEPVD</sequence>
<protein>
    <recommendedName>
        <fullName evidence="4">DIX domain-containing protein</fullName>
    </recommendedName>
</protein>
<organism evidence="5 6">
    <name type="scientific">Rhipicephalus sanguineus</name>
    <name type="common">Brown dog tick</name>
    <name type="synonym">Ixodes sanguineus</name>
    <dbReference type="NCBI Taxonomy" id="34632"/>
    <lineage>
        <taxon>Eukaryota</taxon>
        <taxon>Metazoa</taxon>
        <taxon>Ecdysozoa</taxon>
        <taxon>Arthropoda</taxon>
        <taxon>Chelicerata</taxon>
        <taxon>Arachnida</taxon>
        <taxon>Acari</taxon>
        <taxon>Parasitiformes</taxon>
        <taxon>Ixodida</taxon>
        <taxon>Ixodoidea</taxon>
        <taxon>Ixodidae</taxon>
        <taxon>Rhipicephalinae</taxon>
        <taxon>Rhipicephalus</taxon>
        <taxon>Rhipicephalus</taxon>
    </lineage>
</organism>
<dbReference type="GO" id="GO:0031625">
    <property type="term" value="F:ubiquitin protein ligase binding"/>
    <property type="evidence" value="ECO:0007669"/>
    <property type="project" value="TreeGrafter"/>
</dbReference>
<feature type="region of interest" description="Disordered" evidence="3">
    <location>
        <begin position="1"/>
        <end position="23"/>
    </location>
</feature>
<dbReference type="EMBL" id="JABSTV010001250">
    <property type="protein sequence ID" value="KAH7957732.1"/>
    <property type="molecule type" value="Genomic_DNA"/>
</dbReference>
<dbReference type="GO" id="GO:0008013">
    <property type="term" value="F:beta-catenin binding"/>
    <property type="evidence" value="ECO:0007669"/>
    <property type="project" value="TreeGrafter"/>
</dbReference>
<dbReference type="VEuPathDB" id="VectorBase:RSAN_038577"/>
<dbReference type="Proteomes" id="UP000821837">
    <property type="component" value="Unassembled WGS sequence"/>
</dbReference>
<dbReference type="GO" id="GO:0019901">
    <property type="term" value="F:protein kinase binding"/>
    <property type="evidence" value="ECO:0007669"/>
    <property type="project" value="TreeGrafter"/>
</dbReference>
<dbReference type="Gene3D" id="2.40.240.130">
    <property type="match status" value="1"/>
</dbReference>
<evidence type="ECO:0000256" key="1">
    <source>
        <dbReference type="ARBA" id="ARBA00022687"/>
    </source>
</evidence>
<dbReference type="InterPro" id="IPR001158">
    <property type="entry name" value="DIX"/>
</dbReference>
<reference evidence="5" key="2">
    <citation type="submission" date="2021-09" db="EMBL/GenBank/DDBJ databases">
        <authorList>
            <person name="Jia N."/>
            <person name="Wang J."/>
            <person name="Shi W."/>
            <person name="Du L."/>
            <person name="Sun Y."/>
            <person name="Zhan W."/>
            <person name="Jiang J."/>
            <person name="Wang Q."/>
            <person name="Zhang B."/>
            <person name="Ji P."/>
            <person name="Sakyi L.B."/>
            <person name="Cui X."/>
            <person name="Yuan T."/>
            <person name="Jiang B."/>
            <person name="Yang W."/>
            <person name="Lam T.T.-Y."/>
            <person name="Chang Q."/>
            <person name="Ding S."/>
            <person name="Wang X."/>
            <person name="Zhu J."/>
            <person name="Ruan X."/>
            <person name="Zhao L."/>
            <person name="Wei J."/>
            <person name="Que T."/>
            <person name="Du C."/>
            <person name="Cheng J."/>
            <person name="Dai P."/>
            <person name="Han X."/>
            <person name="Huang E."/>
            <person name="Gao Y."/>
            <person name="Liu J."/>
            <person name="Shao H."/>
            <person name="Ye R."/>
            <person name="Li L."/>
            <person name="Wei W."/>
            <person name="Wang X."/>
            <person name="Wang C."/>
            <person name="Huo Q."/>
            <person name="Li W."/>
            <person name="Guo W."/>
            <person name="Chen H."/>
            <person name="Chen S."/>
            <person name="Zhou L."/>
            <person name="Zhou L."/>
            <person name="Ni X."/>
            <person name="Tian J."/>
            <person name="Zhou Y."/>
            <person name="Sheng Y."/>
            <person name="Liu T."/>
            <person name="Pan Y."/>
            <person name="Xia L."/>
            <person name="Li J."/>
            <person name="Zhao F."/>
            <person name="Cao W."/>
        </authorList>
    </citation>
    <scope>NUCLEOTIDE SEQUENCE</scope>
    <source>
        <strain evidence="5">Rsan-2018</strain>
        <tissue evidence="5">Larvae</tissue>
    </source>
</reference>
<dbReference type="GO" id="GO:0005634">
    <property type="term" value="C:nucleus"/>
    <property type="evidence" value="ECO:0007669"/>
    <property type="project" value="TreeGrafter"/>
</dbReference>
<dbReference type="InterPro" id="IPR038207">
    <property type="entry name" value="DIX_dom_sf"/>
</dbReference>
<comment type="caution">
    <text evidence="5">The sequence shown here is derived from an EMBL/GenBank/DDBJ whole genome shotgun (WGS) entry which is preliminary data.</text>
</comment>
<dbReference type="GO" id="GO:0048468">
    <property type="term" value="P:cell development"/>
    <property type="evidence" value="ECO:0007669"/>
    <property type="project" value="TreeGrafter"/>
</dbReference>
<evidence type="ECO:0000313" key="6">
    <source>
        <dbReference type="Proteomes" id="UP000821837"/>
    </source>
</evidence>
<dbReference type="GO" id="GO:0060090">
    <property type="term" value="F:molecular adaptor activity"/>
    <property type="evidence" value="ECO:0007669"/>
    <property type="project" value="TreeGrafter"/>
</dbReference>
<evidence type="ECO:0000256" key="2">
    <source>
        <dbReference type="PROSITE-ProRule" id="PRU00069"/>
    </source>
</evidence>
<dbReference type="InterPro" id="IPR043581">
    <property type="entry name" value="Axin-like"/>
</dbReference>
<feature type="domain" description="DIX" evidence="4">
    <location>
        <begin position="79"/>
        <end position="159"/>
    </location>
</feature>
<dbReference type="GO" id="GO:0016055">
    <property type="term" value="P:Wnt signaling pathway"/>
    <property type="evidence" value="ECO:0007669"/>
    <property type="project" value="UniProtKB-KW"/>
</dbReference>
<dbReference type="Pfam" id="PF00778">
    <property type="entry name" value="DIX"/>
    <property type="match status" value="1"/>
</dbReference>
<feature type="compositionally biased region" description="Polar residues" evidence="3">
    <location>
        <begin position="8"/>
        <end position="23"/>
    </location>
</feature>
<accession>A0A9D4PXV8</accession>